<organism evidence="2 3">
    <name type="scientific">Canicola haemoglobinophilus</name>
    <dbReference type="NCBI Taxonomy" id="733"/>
    <lineage>
        <taxon>Bacteria</taxon>
        <taxon>Pseudomonadati</taxon>
        <taxon>Pseudomonadota</taxon>
        <taxon>Gammaproteobacteria</taxon>
        <taxon>Pasteurellales</taxon>
        <taxon>Pasteurellaceae</taxon>
        <taxon>Canicola</taxon>
    </lineage>
</organism>
<dbReference type="Gene3D" id="3.90.550.10">
    <property type="entry name" value="Spore Coat Polysaccharide Biosynthesis Protein SpsA, Chain A"/>
    <property type="match status" value="1"/>
</dbReference>
<protein>
    <submittedName>
        <fullName evidence="2">Glycosyltransferase</fullName>
    </submittedName>
</protein>
<dbReference type="GO" id="GO:0016758">
    <property type="term" value="F:hexosyltransferase activity"/>
    <property type="evidence" value="ECO:0007669"/>
    <property type="project" value="UniProtKB-ARBA"/>
</dbReference>
<dbReference type="AlphaFoldDB" id="A0AB38HAJ0"/>
<name>A0AB38HAJ0_9PAST</name>
<reference evidence="2 3" key="1">
    <citation type="submission" date="2018-06" db="EMBL/GenBank/DDBJ databases">
        <authorList>
            <consortium name="Pathogen Informatics"/>
            <person name="Doyle S."/>
        </authorList>
    </citation>
    <scope>NUCLEOTIDE SEQUENCE [LARGE SCALE GENOMIC DNA]</scope>
    <source>
        <strain evidence="2 3">NCTC8540</strain>
    </source>
</reference>
<dbReference type="Pfam" id="PF00535">
    <property type="entry name" value="Glycos_transf_2"/>
    <property type="match status" value="1"/>
</dbReference>
<dbReference type="EMBL" id="UGHJ01000001">
    <property type="protein sequence ID" value="STO69136.1"/>
    <property type="molecule type" value="Genomic_DNA"/>
</dbReference>
<dbReference type="PANTHER" id="PTHR22916:SF3">
    <property type="entry name" value="UDP-GLCNAC:BETAGAL BETA-1,3-N-ACETYLGLUCOSAMINYLTRANSFERASE-LIKE PROTEIN 1"/>
    <property type="match status" value="1"/>
</dbReference>
<dbReference type="SUPFAM" id="SSF53448">
    <property type="entry name" value="Nucleotide-diphospho-sugar transferases"/>
    <property type="match status" value="1"/>
</dbReference>
<accession>A0AB38HAJ0</accession>
<dbReference type="PANTHER" id="PTHR22916">
    <property type="entry name" value="GLYCOSYLTRANSFERASE"/>
    <property type="match status" value="1"/>
</dbReference>
<proteinExistence type="predicted"/>
<dbReference type="InterPro" id="IPR001173">
    <property type="entry name" value="Glyco_trans_2-like"/>
</dbReference>
<feature type="domain" description="Glycosyltransferase 2-like" evidence="1">
    <location>
        <begin position="3"/>
        <end position="170"/>
    </location>
</feature>
<evidence type="ECO:0000259" key="1">
    <source>
        <dbReference type="Pfam" id="PF00535"/>
    </source>
</evidence>
<comment type="caution">
    <text evidence="2">The sequence shown here is derived from an EMBL/GenBank/DDBJ whole genome shotgun (WGS) entry which is preliminary data.</text>
</comment>
<dbReference type="RefSeq" id="WP_115073241.1">
    <property type="nucleotide sequence ID" value="NZ_UGHE01000002.1"/>
</dbReference>
<dbReference type="Proteomes" id="UP000254496">
    <property type="component" value="Unassembled WGS sequence"/>
</dbReference>
<gene>
    <name evidence="2" type="primary">kfoC_2</name>
    <name evidence="2" type="ORF">NCTC8540_01660</name>
</gene>
<evidence type="ECO:0000313" key="2">
    <source>
        <dbReference type="EMBL" id="STO69136.1"/>
    </source>
</evidence>
<evidence type="ECO:0000313" key="3">
    <source>
        <dbReference type="Proteomes" id="UP000254496"/>
    </source>
</evidence>
<dbReference type="CDD" id="cd00761">
    <property type="entry name" value="Glyco_tranf_GTA_type"/>
    <property type="match status" value="1"/>
</dbReference>
<sequence>MVSVIIPIYNSMKYLRDTLDSVINQTYQDLEIILINDGSTDTSLSICKEYSKNHLRIKLFSQDNKGASMARNLGLENAQGKYILFVDSDDYILPNHIESLVTTLEKNNSDICISNCKRINENEITYNKSSKPQLDVTYTLTPEDLLKDVIYGNNIGWEVAAKLYKTSILKDIYFDDKEVLGEDFEFFYKALHRCESTSVCLNNSYLYIKRPTSITNKNDIKISEKLISIADKFSEHINANYPSLKYYSDIFMFFTYIGILGQYAINNNKSLFKQKKNSYMPWIRKLIFKILLDNKIRFKFKLKTILILANSSLYRVIQKYR</sequence>
<dbReference type="InterPro" id="IPR029044">
    <property type="entry name" value="Nucleotide-diphossugar_trans"/>
</dbReference>